<dbReference type="SMART" id="SM00827">
    <property type="entry name" value="PKS_AT"/>
    <property type="match status" value="1"/>
</dbReference>
<evidence type="ECO:0000256" key="3">
    <source>
        <dbReference type="ARBA" id="ARBA00022679"/>
    </source>
</evidence>
<evidence type="ECO:0000313" key="10">
    <source>
        <dbReference type="Proteomes" id="UP000763557"/>
    </source>
</evidence>
<dbReference type="InterPro" id="IPR049552">
    <property type="entry name" value="PKS_DH_N"/>
</dbReference>
<feature type="non-terminal residue" evidence="9">
    <location>
        <position position="2055"/>
    </location>
</feature>
<evidence type="ECO:0000313" key="9">
    <source>
        <dbReference type="EMBL" id="NRN71183.1"/>
    </source>
</evidence>
<protein>
    <submittedName>
        <fullName evidence="9">Type I polyketide synthase</fullName>
    </submittedName>
</protein>
<dbReference type="InterPro" id="IPR049900">
    <property type="entry name" value="PKS_mFAS_DH"/>
</dbReference>
<dbReference type="PROSITE" id="PS50075">
    <property type="entry name" value="CARRIER"/>
    <property type="match status" value="1"/>
</dbReference>
<dbReference type="InterPro" id="IPR001227">
    <property type="entry name" value="Ac_transferase_dom_sf"/>
</dbReference>
<dbReference type="InterPro" id="IPR036736">
    <property type="entry name" value="ACP-like_sf"/>
</dbReference>
<evidence type="ECO:0000256" key="2">
    <source>
        <dbReference type="ARBA" id="ARBA00022553"/>
    </source>
</evidence>
<gene>
    <name evidence="9" type="ORF">GC106_84580</name>
</gene>
<feature type="active site" description="Proton donor; for dehydratase activity" evidence="5">
    <location>
        <position position="1101"/>
    </location>
</feature>
<dbReference type="InterPro" id="IPR020841">
    <property type="entry name" value="PKS_Beta-ketoAc_synthase_dom"/>
</dbReference>
<dbReference type="PROSITE" id="PS00012">
    <property type="entry name" value="PHOSPHOPANTETHEINE"/>
    <property type="match status" value="1"/>
</dbReference>
<dbReference type="InterPro" id="IPR014030">
    <property type="entry name" value="Ketoacyl_synth_N"/>
</dbReference>
<organism evidence="9 10">
    <name type="scientific">Kibdelosporangium persicum</name>
    <dbReference type="NCBI Taxonomy" id="2698649"/>
    <lineage>
        <taxon>Bacteria</taxon>
        <taxon>Bacillati</taxon>
        <taxon>Actinomycetota</taxon>
        <taxon>Actinomycetes</taxon>
        <taxon>Pseudonocardiales</taxon>
        <taxon>Pseudonocardiaceae</taxon>
        <taxon>Kibdelosporangium</taxon>
    </lineage>
</organism>
<dbReference type="InterPro" id="IPR014031">
    <property type="entry name" value="Ketoacyl_synth_C"/>
</dbReference>
<dbReference type="CDD" id="cd00833">
    <property type="entry name" value="PKS"/>
    <property type="match status" value="2"/>
</dbReference>
<dbReference type="InterPro" id="IPR016039">
    <property type="entry name" value="Thiolase-like"/>
</dbReference>
<dbReference type="SMART" id="SM00825">
    <property type="entry name" value="PKS_KS"/>
    <property type="match status" value="2"/>
</dbReference>
<dbReference type="SUPFAM" id="SSF52151">
    <property type="entry name" value="FabD/lysophospholipase-like"/>
    <property type="match status" value="1"/>
</dbReference>
<dbReference type="RefSeq" id="WP_173142371.1">
    <property type="nucleotide sequence ID" value="NZ_JAAATY010000054.1"/>
</dbReference>
<dbReference type="SUPFAM" id="SSF55048">
    <property type="entry name" value="Probable ACP-binding domain of malonyl-CoA ACP transacylase"/>
    <property type="match status" value="1"/>
</dbReference>
<feature type="region of interest" description="C-terminal hotdog fold" evidence="5">
    <location>
        <begin position="1043"/>
        <end position="1177"/>
    </location>
</feature>
<dbReference type="PROSITE" id="PS00606">
    <property type="entry name" value="KS3_1"/>
    <property type="match status" value="2"/>
</dbReference>
<dbReference type="InterPro" id="IPR032821">
    <property type="entry name" value="PKS_assoc"/>
</dbReference>
<dbReference type="Pfam" id="PF00698">
    <property type="entry name" value="Acyl_transf_1"/>
    <property type="match status" value="1"/>
</dbReference>
<dbReference type="InterPro" id="IPR014043">
    <property type="entry name" value="Acyl_transferase_dom"/>
</dbReference>
<dbReference type="Pfam" id="PF22953">
    <property type="entry name" value="SpnB_Rossmann"/>
    <property type="match status" value="1"/>
</dbReference>
<keyword evidence="2" id="KW-0597">Phosphoprotein</keyword>
<dbReference type="Pfam" id="PF16197">
    <property type="entry name" value="KAsynt_C_assoc"/>
    <property type="match status" value="1"/>
</dbReference>
<dbReference type="SMART" id="SM00822">
    <property type="entry name" value="PKS_KR"/>
    <property type="match status" value="1"/>
</dbReference>
<dbReference type="PROSITE" id="PS52004">
    <property type="entry name" value="KS3_2"/>
    <property type="match status" value="2"/>
</dbReference>
<keyword evidence="3" id="KW-0808">Transferase</keyword>
<dbReference type="Gene3D" id="3.40.50.720">
    <property type="entry name" value="NAD(P)-binding Rossmann-like Domain"/>
    <property type="match status" value="1"/>
</dbReference>
<feature type="active site" description="Proton acceptor; for dehydratase activity" evidence="5">
    <location>
        <position position="940"/>
    </location>
</feature>
<dbReference type="InterPro" id="IPR055123">
    <property type="entry name" value="SpnB-like_Rossmann"/>
</dbReference>
<dbReference type="SMART" id="SM00823">
    <property type="entry name" value="PKS_PP"/>
    <property type="match status" value="1"/>
</dbReference>
<dbReference type="InterPro" id="IPR009081">
    <property type="entry name" value="PP-bd_ACP"/>
</dbReference>
<dbReference type="SMART" id="SM01294">
    <property type="entry name" value="PKS_PP_betabranch"/>
    <property type="match status" value="1"/>
</dbReference>
<dbReference type="InterPro" id="IPR057326">
    <property type="entry name" value="KR_dom"/>
</dbReference>
<feature type="domain" description="Carrier" evidence="6">
    <location>
        <begin position="1637"/>
        <end position="1712"/>
    </location>
</feature>
<dbReference type="InterPro" id="IPR020806">
    <property type="entry name" value="PKS_PP-bd"/>
</dbReference>
<dbReference type="InterPro" id="IPR016035">
    <property type="entry name" value="Acyl_Trfase/lysoPLipase"/>
</dbReference>
<dbReference type="Pfam" id="PF21089">
    <property type="entry name" value="PKS_DH_N"/>
    <property type="match status" value="1"/>
</dbReference>
<dbReference type="Gene3D" id="3.10.129.110">
    <property type="entry name" value="Polyketide synthase dehydratase"/>
    <property type="match status" value="1"/>
</dbReference>
<dbReference type="PROSITE" id="PS52019">
    <property type="entry name" value="PKS_MFAS_DH"/>
    <property type="match status" value="1"/>
</dbReference>
<dbReference type="SUPFAM" id="SSF51735">
    <property type="entry name" value="NAD(P)-binding Rossmann-fold domains"/>
    <property type="match status" value="2"/>
</dbReference>
<comment type="caution">
    <text evidence="9">The sequence shown here is derived from an EMBL/GenBank/DDBJ whole genome shotgun (WGS) entry which is preliminary data.</text>
</comment>
<reference evidence="9 10" key="1">
    <citation type="submission" date="2020-01" db="EMBL/GenBank/DDBJ databases">
        <title>Kibdelosporangium persica a novel Actinomycetes from a hot desert in Iran.</title>
        <authorList>
            <person name="Safaei N."/>
            <person name="Zaburannyi N."/>
            <person name="Mueller R."/>
            <person name="Wink J."/>
        </authorList>
    </citation>
    <scope>NUCLEOTIDE SEQUENCE [LARGE SCALE GENOMIC DNA]</scope>
    <source>
        <strain evidence="9 10">4NS15</strain>
    </source>
</reference>
<keyword evidence="1" id="KW-0596">Phosphopantetheine</keyword>
<keyword evidence="10" id="KW-1185">Reference proteome</keyword>
<dbReference type="InterPro" id="IPR020807">
    <property type="entry name" value="PKS_DH"/>
</dbReference>
<dbReference type="PANTHER" id="PTHR43775">
    <property type="entry name" value="FATTY ACID SYNTHASE"/>
    <property type="match status" value="1"/>
</dbReference>
<evidence type="ECO:0000259" key="8">
    <source>
        <dbReference type="PROSITE" id="PS52019"/>
    </source>
</evidence>
<dbReference type="CDD" id="cd08956">
    <property type="entry name" value="KR_3_FAS_SDR_x"/>
    <property type="match status" value="1"/>
</dbReference>
<accession>A0ABX2FIE1</accession>
<feature type="domain" description="Ketosynthase family 3 (KS3)" evidence="7">
    <location>
        <begin position="1734"/>
        <end position="2055"/>
    </location>
</feature>
<dbReference type="Pfam" id="PF00550">
    <property type="entry name" value="PP-binding"/>
    <property type="match status" value="1"/>
</dbReference>
<evidence type="ECO:0000256" key="4">
    <source>
        <dbReference type="ARBA" id="ARBA00023315"/>
    </source>
</evidence>
<dbReference type="Proteomes" id="UP000763557">
    <property type="component" value="Unassembled WGS sequence"/>
</dbReference>
<dbReference type="Pfam" id="PF00109">
    <property type="entry name" value="ketoacyl-synt"/>
    <property type="match status" value="2"/>
</dbReference>
<dbReference type="Gene3D" id="3.40.47.10">
    <property type="match status" value="2"/>
</dbReference>
<dbReference type="Gene3D" id="3.40.366.10">
    <property type="entry name" value="Malonyl-Coenzyme A Acyl Carrier Protein, domain 2"/>
    <property type="match status" value="1"/>
</dbReference>
<dbReference type="InterPro" id="IPR049551">
    <property type="entry name" value="PKS_DH_C"/>
</dbReference>
<name>A0ABX2FIE1_9PSEU</name>
<dbReference type="InterPro" id="IPR050091">
    <property type="entry name" value="PKS_NRPS_Biosynth_Enz"/>
</dbReference>
<sequence>MANEEKLREHLKWMTTELRQARRSLAENESKAREPIAIVSMSCRFPGGVRSPEDLWQVVLDGRDAIAPLPDDRGWNLSRLYHPDPDEPGSTYVRQGGFLTGADAFDPEFFGISPREALAMDPQQRLLLETAWEAFERAGMNPAGLKGSRTGVFAGVMYHDYGTRLAKVPEEIEGYLVNGSAGGIASGRVAYTFGLEGPAVTVDTACSSALVALHLAAQSLRQGECDLALAGGVTVMSTPQLLVELSRQRGLAPDGRSKAFSAQADGFGPGEGAGLLLLERLSDARANGHRVLAVVRGSAVNQDGASNGLTAPNGPSQQRVIREALANAGLAPADVDVVEAHGTGTKLGDPIEAQALLATYGQDRERPLWLGSVKSNIGHAQAAAGVAGVIKMVMAMREGIVPRTLHAIEPSPHIDWSSGAVRLVTETTSWPEQDRPRRAAVSSFGASGTNAHTILEHVEDDHETRPEPPATILPWVLSARTEEALRQQATALSDIDGRVDDIGLSLAGRSGFECRAVVVGNSVPGLRDGLRVVAGNGLASHVVRGSVVTGADRVVFVFPGQGSQWVGMARELLGSSPVFAERMGECGAALGEFVEWSLVDVLGDEVLLGRVDVVQPVLWAVMVSLAEVWRSCGVVPSGVVGHSQGEIAAAVVAGGLSLVDGARVVALRSRAIREVLAGRGGMVSVPLPPDELSLGEGLSVAAVNGPRSTVVSGDPEALERLLATVEGARRIAVDYASHSVQVEAVRDRLLSDLAGVTPRSGGVAFYSTVTGERIDCAELSADYWFRNLRETVRFDQATRALLDGGHGVFVEVSPHPVLVVGMQETFEDAGCGAVALGTLRRGDGGWSRLLTSLAEAYVHGVGVDWRPVFPDARVIDLPTYPFQRRRYWLESSRSSGDVAAAGLRSTGHPLLAAAVELADADGVLLTGSLSVETHPWLADHAVHGVVLLPGTAMVELALHAGDQVGCDRLDELTLHAPLVLPEGVSVRVQISVGAPEEGGLRPVSVFSRLDDDQPWVRHATGTLTSAGSRKTLTGLAEWPVPDARPVDVSGFYDRFAELGFAYGPAFAGLRAAWTRGEETFAEVVLGASDADGFGMHPALMDAALHAVVLGGVDIGDGALPFAFNGVQVHANGARAVRVRITPVSRDTVAITIADHTGLPVVTIDSLTVRPVTKEQLTTTQTNALFRVDWTAVTHQATAEGRRWAFLGDDVPCLPGDRYADLTDLLSAIRAGQPLPDVVVSPCFAPEAPLAQAARSTVHRALVLLQAWLAEPELSSVRLVFLTRTAQAVDAHDDVPELAASSIWGLVRTTQTEHPDRFFVVDVDGRDESYRALPDAVASGEPQLAVRAGSVLTPRLVGVSAPVTGVDVLQVDGTVLIVGGTGTLGRAVARHLIAERGVRSVVLVSRSGGDAGDLAGLGAEVRVVACDAADRDTLASLVAGIPDLTAVVHAAGVLDDAVVSALTTDQVDRAFASKVDIAVNLHEVTAGLSLSAFVLFSSAASVLGSAGQAGYAAANAFLDALAQHRRSLGLPATSLAWGLWEQTSGMTAHLAEVDRARMARSGIRPLSTVEALRLFDTALACDEAAFVPIKLDRPAISGVVPVVLRGLVRSSVRRVVGSPDDGRLGGRLAGMSGAERDRELLLLVQSCVAAVLGHDGVEGVAPGRAFKELGFDSLMAVELRNRLAAVTGVRLSPTLVFDYPTPLALAKHLDGELPGHGSSIAVPAVPRHAGSRVADDPIVIVAMGCRFPGGVSSPEDLWRLVADGCDVVSGFPTDRGWDLAGLYDPDPDSPGKSYVRDGGFLSDVAGFDPEFFGISPREALAMDPQQRLLLEVVWETLERGGVRPDSLRGSSTGVYVGAMQSSYAVGYPVVEGLESHLMTGNSASVASGRVAYTFGLEGPAVTVDTACSSSLVALHLASQALRHGECDLALVGGATVMAAPDAFAAFSRQRGLSPDGRCRAFAASADGTGWAEGVGVLLVERLSDARRNGHSVLAVVRSTATNQDGATNGLTAPNGPSQQRVIRQALAAAGLSASDVDVVEAHGTGTTLGDPIEAQA</sequence>
<dbReference type="Pfam" id="PF02801">
    <property type="entry name" value="Ketoacyl-synt_C"/>
    <property type="match status" value="2"/>
</dbReference>
<dbReference type="InterPro" id="IPR006162">
    <property type="entry name" value="Ppantetheine_attach_site"/>
</dbReference>
<dbReference type="InterPro" id="IPR018201">
    <property type="entry name" value="Ketoacyl_synth_AS"/>
</dbReference>
<feature type="domain" description="PKS/mFAS DH" evidence="8">
    <location>
        <begin position="908"/>
        <end position="1177"/>
    </location>
</feature>
<dbReference type="SUPFAM" id="SSF47336">
    <property type="entry name" value="ACP-like"/>
    <property type="match status" value="1"/>
</dbReference>
<dbReference type="EMBL" id="JAAATY010000054">
    <property type="protein sequence ID" value="NRN71183.1"/>
    <property type="molecule type" value="Genomic_DNA"/>
</dbReference>
<dbReference type="SMART" id="SM00826">
    <property type="entry name" value="PKS_DH"/>
    <property type="match status" value="1"/>
</dbReference>
<dbReference type="Gene3D" id="1.10.1200.10">
    <property type="entry name" value="ACP-like"/>
    <property type="match status" value="1"/>
</dbReference>
<dbReference type="SUPFAM" id="SSF53901">
    <property type="entry name" value="Thiolase-like"/>
    <property type="match status" value="2"/>
</dbReference>
<dbReference type="InterPro" id="IPR042104">
    <property type="entry name" value="PKS_dehydratase_sf"/>
</dbReference>
<proteinExistence type="predicted"/>
<evidence type="ECO:0000259" key="6">
    <source>
        <dbReference type="PROSITE" id="PS50075"/>
    </source>
</evidence>
<dbReference type="InterPro" id="IPR036291">
    <property type="entry name" value="NAD(P)-bd_dom_sf"/>
</dbReference>
<dbReference type="InterPro" id="IPR016036">
    <property type="entry name" value="Malonyl_transacylase_ACP-bd"/>
</dbReference>
<feature type="domain" description="Ketosynthase family 3 (KS3)" evidence="7">
    <location>
        <begin position="33"/>
        <end position="457"/>
    </location>
</feature>
<dbReference type="Gene3D" id="3.30.70.3290">
    <property type="match status" value="1"/>
</dbReference>
<dbReference type="PANTHER" id="PTHR43775:SF51">
    <property type="entry name" value="INACTIVE PHENOLPHTHIOCEROL SYNTHESIS POLYKETIDE SYNTHASE TYPE I PKS1-RELATED"/>
    <property type="match status" value="1"/>
</dbReference>
<keyword evidence="4" id="KW-0012">Acyltransferase</keyword>
<evidence type="ECO:0000256" key="5">
    <source>
        <dbReference type="PROSITE-ProRule" id="PRU01363"/>
    </source>
</evidence>
<dbReference type="InterPro" id="IPR013968">
    <property type="entry name" value="PKS_KR"/>
</dbReference>
<feature type="region of interest" description="N-terminal hotdog fold" evidence="5">
    <location>
        <begin position="908"/>
        <end position="1030"/>
    </location>
</feature>
<evidence type="ECO:0000256" key="1">
    <source>
        <dbReference type="ARBA" id="ARBA00022450"/>
    </source>
</evidence>
<dbReference type="Pfam" id="PF14765">
    <property type="entry name" value="PS-DH"/>
    <property type="match status" value="1"/>
</dbReference>
<dbReference type="Pfam" id="PF08659">
    <property type="entry name" value="KR"/>
    <property type="match status" value="1"/>
</dbReference>
<evidence type="ECO:0000259" key="7">
    <source>
        <dbReference type="PROSITE" id="PS52004"/>
    </source>
</evidence>